<evidence type="ECO:0000256" key="2">
    <source>
        <dbReference type="SAM" id="MobiDB-lite"/>
    </source>
</evidence>
<dbReference type="Proteomes" id="UP001445076">
    <property type="component" value="Unassembled WGS sequence"/>
</dbReference>
<keyword evidence="4" id="KW-1185">Reference proteome</keyword>
<accession>A0AAW0WQ53</accession>
<feature type="coiled-coil region" evidence="1">
    <location>
        <begin position="242"/>
        <end position="269"/>
    </location>
</feature>
<keyword evidence="1" id="KW-0175">Coiled coil</keyword>
<evidence type="ECO:0000313" key="3">
    <source>
        <dbReference type="EMBL" id="KAK8733747.1"/>
    </source>
</evidence>
<organism evidence="3 4">
    <name type="scientific">Cherax quadricarinatus</name>
    <name type="common">Australian red claw crayfish</name>
    <dbReference type="NCBI Taxonomy" id="27406"/>
    <lineage>
        <taxon>Eukaryota</taxon>
        <taxon>Metazoa</taxon>
        <taxon>Ecdysozoa</taxon>
        <taxon>Arthropoda</taxon>
        <taxon>Crustacea</taxon>
        <taxon>Multicrustacea</taxon>
        <taxon>Malacostraca</taxon>
        <taxon>Eumalacostraca</taxon>
        <taxon>Eucarida</taxon>
        <taxon>Decapoda</taxon>
        <taxon>Pleocyemata</taxon>
        <taxon>Astacidea</taxon>
        <taxon>Parastacoidea</taxon>
        <taxon>Parastacidae</taxon>
        <taxon>Cherax</taxon>
    </lineage>
</organism>
<reference evidence="3 4" key="1">
    <citation type="journal article" date="2024" name="BMC Genomics">
        <title>Genome assembly of redclaw crayfish (Cherax quadricarinatus) provides insights into its immune adaptation and hypoxia tolerance.</title>
        <authorList>
            <person name="Liu Z."/>
            <person name="Zheng J."/>
            <person name="Li H."/>
            <person name="Fang K."/>
            <person name="Wang S."/>
            <person name="He J."/>
            <person name="Zhou D."/>
            <person name="Weng S."/>
            <person name="Chi M."/>
            <person name="Gu Z."/>
            <person name="He J."/>
            <person name="Li F."/>
            <person name="Wang M."/>
        </authorList>
    </citation>
    <scope>NUCLEOTIDE SEQUENCE [LARGE SCALE GENOMIC DNA]</scope>
    <source>
        <strain evidence="3">ZL_2023a</strain>
    </source>
</reference>
<sequence>LVYRTPAALSVYLTQPCIHSSIHHIHTTNHPYLHAFDAMCPFHKMCVHSKEVKSEETYHKTIVHGNKKSNVIKIKTEDEVESPCVAEEAYSNSQGERLAEDPPVESFLSFMQIKEEPQDISVLTGTGEVASPHPELLSCTDTDDFSSCVCPLYDAVTEDLAKMRRAKAAAARRECRRRQFEAMTEEERKVKHREEAIAQKKYRQRKLESMTEEQRRAYRSAIAETQRMRRHLRMENMTEEELKAHRASAAAAQRQKRQLQRQQMTEEELQMHRSIEAALRRSRRQAGTKRELGTHRKAAAIARREIQQCHIEEGIDDEQIEQYVIAETAVRQELREFRRESSKDEQQPAVIEGETSPEDLMVQLLMQAQQHAATRHCGDGEHQIIKKEKDDYSQENRMTNEHTFSSCMAGQPHTNNTDHYN</sequence>
<feature type="non-terminal residue" evidence="3">
    <location>
        <position position="1"/>
    </location>
</feature>
<gene>
    <name evidence="3" type="ORF">OTU49_006464</name>
</gene>
<evidence type="ECO:0000256" key="1">
    <source>
        <dbReference type="SAM" id="Coils"/>
    </source>
</evidence>
<proteinExistence type="predicted"/>
<feature type="region of interest" description="Disordered" evidence="2">
    <location>
        <begin position="402"/>
        <end position="421"/>
    </location>
</feature>
<protein>
    <submittedName>
        <fullName evidence="3">Uncharacterized protein</fullName>
    </submittedName>
</protein>
<dbReference type="EMBL" id="JARKIK010000053">
    <property type="protein sequence ID" value="KAK8733747.1"/>
    <property type="molecule type" value="Genomic_DNA"/>
</dbReference>
<name>A0AAW0WQ53_CHEQU</name>
<evidence type="ECO:0000313" key="4">
    <source>
        <dbReference type="Proteomes" id="UP001445076"/>
    </source>
</evidence>
<comment type="caution">
    <text evidence="3">The sequence shown here is derived from an EMBL/GenBank/DDBJ whole genome shotgun (WGS) entry which is preliminary data.</text>
</comment>
<dbReference type="AlphaFoldDB" id="A0AAW0WQ53"/>